<dbReference type="PANTHER" id="PTHR11647">
    <property type="entry name" value="HYDRANTOINASE/DIHYDROPYRIMIDINASE FAMILY MEMBER"/>
    <property type="match status" value="1"/>
</dbReference>
<feature type="domain" description="Amidohydrolase 3" evidence="1">
    <location>
        <begin position="440"/>
        <end position="511"/>
    </location>
</feature>
<comment type="caution">
    <text evidence="2">The sequence shown here is derived from an EMBL/GenBank/DDBJ whole genome shotgun (WGS) entry which is preliminary data.</text>
</comment>
<dbReference type="RefSeq" id="WP_320313553.1">
    <property type="nucleotide sequence ID" value="NZ_JAVIKH010000007.1"/>
</dbReference>
<sequence length="527" mass="60050">MKFIFDLVIVNGIVVYGSLTSKEIINIGIIKDKIHTISKNKLYGKKIINAKNLYVSPGFIDIHSHSDISGFISENCESKLYQGVTTEINGNCGIGIFPWSEIYKNQLKTYIQSHSDINYYSIDFNQTKSFSNLKSYLTKRKLPTNQGYLVGAGCLRIAIMGFKSTPATSLEINKMKLLLEKQLKEGALGISFGLIYQPGNFMSKIEIEELLKVIKEYDKIASFHIRDEIIEIEKSIKEIIDYGRKTKAKVNISHLKIMNKNNWGKSKNILNLLEEAKHKNISITFDQYPYEATATNLLVLIPPNFFNGDIDEFIKNIPIFLQDIIPFIKNNIEKRGGSKNIFISNTFLKETHLNGKSLEEISKYLNLNEEETILYIIKKSRAKAQGIYFSMNLNDLIEFFNSDLGIIASDGNSFPIKILLNIGTPHPRSFGTFPKFISMTKNYFQIEKIINKITKKPADLMNLKNRGEIKNGYFADIVIFDLKNIRDCSTFTNPFQISKGIEYVIVNGDIIIKNKKFIPTKNGKILT</sequence>
<dbReference type="PANTHER" id="PTHR11647:SF1">
    <property type="entry name" value="COLLAPSIN RESPONSE MEDIATOR PROTEIN"/>
    <property type="match status" value="1"/>
</dbReference>
<keyword evidence="3" id="KW-1185">Reference proteome</keyword>
<dbReference type="Pfam" id="PF07969">
    <property type="entry name" value="Amidohydro_3"/>
    <property type="match status" value="1"/>
</dbReference>
<evidence type="ECO:0000313" key="3">
    <source>
        <dbReference type="Proteomes" id="UP001279681"/>
    </source>
</evidence>
<dbReference type="SUPFAM" id="SSF51556">
    <property type="entry name" value="Metallo-dependent hydrolases"/>
    <property type="match status" value="1"/>
</dbReference>
<accession>A0ABU4W9D9</accession>
<dbReference type="Gene3D" id="2.30.40.10">
    <property type="entry name" value="Urease, subunit C, domain 1"/>
    <property type="match status" value="1"/>
</dbReference>
<protein>
    <submittedName>
        <fullName evidence="2">Amidohydrolase family protein</fullName>
    </submittedName>
</protein>
<organism evidence="2 3">
    <name type="scientific">Candidatus Cetobacterium colombiensis</name>
    <dbReference type="NCBI Taxonomy" id="3073100"/>
    <lineage>
        <taxon>Bacteria</taxon>
        <taxon>Fusobacteriati</taxon>
        <taxon>Fusobacteriota</taxon>
        <taxon>Fusobacteriia</taxon>
        <taxon>Fusobacteriales</taxon>
        <taxon>Fusobacteriaceae</taxon>
        <taxon>Cetobacterium</taxon>
    </lineage>
</organism>
<dbReference type="Proteomes" id="UP001279681">
    <property type="component" value="Unassembled WGS sequence"/>
</dbReference>
<gene>
    <name evidence="2" type="ORF">RFV38_06535</name>
</gene>
<dbReference type="InterPro" id="IPR013108">
    <property type="entry name" value="Amidohydro_3"/>
</dbReference>
<dbReference type="InterPro" id="IPR050378">
    <property type="entry name" value="Metallo-dep_Hydrolases_sf"/>
</dbReference>
<evidence type="ECO:0000313" key="2">
    <source>
        <dbReference type="EMBL" id="MDX8336149.1"/>
    </source>
</evidence>
<name>A0ABU4W9D9_9FUSO</name>
<dbReference type="EMBL" id="JAVIKH010000007">
    <property type="protein sequence ID" value="MDX8336149.1"/>
    <property type="molecule type" value="Genomic_DNA"/>
</dbReference>
<dbReference type="Gene3D" id="3.20.20.140">
    <property type="entry name" value="Metal-dependent hydrolases"/>
    <property type="match status" value="1"/>
</dbReference>
<dbReference type="InterPro" id="IPR032466">
    <property type="entry name" value="Metal_Hydrolase"/>
</dbReference>
<evidence type="ECO:0000259" key="1">
    <source>
        <dbReference type="Pfam" id="PF07969"/>
    </source>
</evidence>
<dbReference type="InterPro" id="IPR023100">
    <property type="entry name" value="D-aminoacylase_insert_dom_sf"/>
</dbReference>
<reference evidence="3" key="1">
    <citation type="submission" date="2023-07" db="EMBL/GenBank/DDBJ databases">
        <authorList>
            <person name="Colorado M.A."/>
            <person name="Villamil L.M."/>
            <person name="Melo J.F."/>
            <person name="Rodriguez J.A."/>
            <person name="Ruiz R.Y."/>
        </authorList>
    </citation>
    <scope>NUCLEOTIDE SEQUENCE [LARGE SCALE GENOMIC DNA]</scope>
    <source>
        <strain evidence="3">C33</strain>
    </source>
</reference>
<dbReference type="InterPro" id="IPR011059">
    <property type="entry name" value="Metal-dep_hydrolase_composite"/>
</dbReference>
<dbReference type="SUPFAM" id="SSF51338">
    <property type="entry name" value="Composite domain of metallo-dependent hydrolases"/>
    <property type="match status" value="1"/>
</dbReference>
<proteinExistence type="predicted"/>
<dbReference type="Gene3D" id="3.30.1490.130">
    <property type="entry name" value="D-aminoacylase. Domain 3"/>
    <property type="match status" value="1"/>
</dbReference>